<keyword evidence="1" id="KW-0472">Membrane</keyword>
<feature type="transmembrane region" description="Helical" evidence="1">
    <location>
        <begin position="121"/>
        <end position="142"/>
    </location>
</feature>
<gene>
    <name evidence="2" type="ORF">LCGC14_0662190</name>
</gene>
<organism evidence="2">
    <name type="scientific">marine sediment metagenome</name>
    <dbReference type="NCBI Taxonomy" id="412755"/>
    <lineage>
        <taxon>unclassified sequences</taxon>
        <taxon>metagenomes</taxon>
        <taxon>ecological metagenomes</taxon>
    </lineage>
</organism>
<evidence type="ECO:0000256" key="1">
    <source>
        <dbReference type="SAM" id="Phobius"/>
    </source>
</evidence>
<feature type="transmembrane region" description="Helical" evidence="1">
    <location>
        <begin position="203"/>
        <end position="222"/>
    </location>
</feature>
<feature type="transmembrane region" description="Helical" evidence="1">
    <location>
        <begin position="74"/>
        <end position="95"/>
    </location>
</feature>
<feature type="transmembrane region" description="Helical" evidence="1">
    <location>
        <begin position="28"/>
        <end position="54"/>
    </location>
</feature>
<reference evidence="2" key="1">
    <citation type="journal article" date="2015" name="Nature">
        <title>Complex archaea that bridge the gap between prokaryotes and eukaryotes.</title>
        <authorList>
            <person name="Spang A."/>
            <person name="Saw J.H."/>
            <person name="Jorgensen S.L."/>
            <person name="Zaremba-Niedzwiedzka K."/>
            <person name="Martijn J."/>
            <person name="Lind A.E."/>
            <person name="van Eijk R."/>
            <person name="Schleper C."/>
            <person name="Guy L."/>
            <person name="Ettema T.J."/>
        </authorList>
    </citation>
    <scope>NUCLEOTIDE SEQUENCE</scope>
</reference>
<dbReference type="AlphaFoldDB" id="A0A0F9U1L2"/>
<accession>A0A0F9U1L2</accession>
<protein>
    <recommendedName>
        <fullName evidence="3">DUF4405 domain-containing protein</fullName>
    </recommendedName>
</protein>
<keyword evidence="1" id="KW-0812">Transmembrane</keyword>
<name>A0A0F9U1L2_9ZZZZ</name>
<keyword evidence="1" id="KW-1133">Transmembrane helix</keyword>
<evidence type="ECO:0008006" key="3">
    <source>
        <dbReference type="Google" id="ProtNLM"/>
    </source>
</evidence>
<proteinExistence type="predicted"/>
<dbReference type="EMBL" id="LAZR01001272">
    <property type="protein sequence ID" value="KKN47523.1"/>
    <property type="molecule type" value="Genomic_DNA"/>
</dbReference>
<evidence type="ECO:0000313" key="2">
    <source>
        <dbReference type="EMBL" id="KKN47523.1"/>
    </source>
</evidence>
<feature type="transmembrane region" description="Helical" evidence="1">
    <location>
        <begin position="154"/>
        <end position="182"/>
    </location>
</feature>
<comment type="caution">
    <text evidence="2">The sequence shown here is derived from an EMBL/GenBank/DDBJ whole genome shotgun (WGS) entry which is preliminary data.</text>
</comment>
<sequence length="483" mass="56370">MANQIILKKDKKVIKPEKSNFRLNKRNLYYIIDVGLVCSFSLLFITGILKLLNIYGNIFYPMEFMGDNLIVHNWSGLIFGIFAIFHTALHLKWFLPKIKKIFLRTRNFKPKHFGKRGRRNLILIINVTIVISLIIVIVTGILKISGVLAQLGLYYQYSFIVTLLHDWNGFIFGLLVFTHFILHWKWFTAVTRKIWTKLKYGKFIIVLSIILVIAFPIVPMVLNTVSPEKPKTEGISIQSVGRFYFNPEDVETIRPDIFTSGHFSIFDILVHLDKIGEIQMQYHFKADLNTYVIDSLNGMQNWWYYAYYDGGWNEENVYRMDHYPFKPKQMIVLFRKSGLEDIYNTYIQEYDRLNKNSGAVIILDVYIVMPSSSLLFHNVLVTVHNLRNDTFQDGIITAIDVILSMGDQGLLTYELKWYDSIGTAETTSYWVHSINGKESYGRCGFVYEEGDNDFISKQNHIHIPSDIRVINSPEYLVYFWVCV</sequence>